<sequence>MPVLLMLLLMFHALPLHAGPWLREKGESFLSFSLEADLLEGGDFAAFYGEYGWSERTTVGLDLGGHSGEMSKALIFVRRHFGTAPGGMLLAVELGSGLAGGDRALRPGLSFGRGFDWKGHSGWLVLDARALILDEGRETAWEGDLTFGFRAFRKSRAILQLQARQPVSGDAQIKLAQSWVIERAPGRHLEIGMTAGIRNSDALALKLALWHSF</sequence>
<organism evidence="1 2">
    <name type="scientific">Roseovarius halotolerans</name>
    <dbReference type="NCBI Taxonomy" id="505353"/>
    <lineage>
        <taxon>Bacteria</taxon>
        <taxon>Pseudomonadati</taxon>
        <taxon>Pseudomonadota</taxon>
        <taxon>Alphaproteobacteria</taxon>
        <taxon>Rhodobacterales</taxon>
        <taxon>Roseobacteraceae</taxon>
        <taxon>Roseovarius</taxon>
    </lineage>
</organism>
<reference evidence="1 2" key="1">
    <citation type="submission" date="2017-03" db="EMBL/GenBank/DDBJ databases">
        <authorList>
            <person name="Afonso C.L."/>
            <person name="Miller P.J."/>
            <person name="Scott M.A."/>
            <person name="Spackman E."/>
            <person name="Goraichik I."/>
            <person name="Dimitrov K.M."/>
            <person name="Suarez D.L."/>
            <person name="Swayne D.E."/>
        </authorList>
    </citation>
    <scope>NUCLEOTIDE SEQUENCE [LARGE SCALE GENOMIC DNA]</scope>
    <source>
        <strain evidence="1 2">CECT 8110</strain>
    </source>
</reference>
<proteinExistence type="predicted"/>
<evidence type="ECO:0000313" key="2">
    <source>
        <dbReference type="Proteomes" id="UP000193207"/>
    </source>
</evidence>
<protein>
    <submittedName>
        <fullName evidence="1">Uncharacterized protein</fullName>
    </submittedName>
</protein>
<keyword evidence="2" id="KW-1185">Reference proteome</keyword>
<dbReference type="OrthoDB" id="7857490at2"/>
<dbReference type="Proteomes" id="UP000193207">
    <property type="component" value="Unassembled WGS sequence"/>
</dbReference>
<dbReference type="RefSeq" id="WP_085818050.1">
    <property type="nucleotide sequence ID" value="NZ_FWFU01000003.1"/>
</dbReference>
<accession>A0A1X6ZAP2</accession>
<evidence type="ECO:0000313" key="1">
    <source>
        <dbReference type="EMBL" id="SLN45771.1"/>
    </source>
</evidence>
<dbReference type="AlphaFoldDB" id="A0A1X6ZAP2"/>
<gene>
    <name evidence="1" type="ORF">ROH8110_02431</name>
</gene>
<name>A0A1X6ZAP2_9RHOB</name>
<dbReference type="EMBL" id="FWFU01000003">
    <property type="protein sequence ID" value="SLN45771.1"/>
    <property type="molecule type" value="Genomic_DNA"/>
</dbReference>